<keyword evidence="2" id="KW-0378">Hydrolase</keyword>
<dbReference type="GeneID" id="79889391"/>
<dbReference type="InterPro" id="IPR000086">
    <property type="entry name" value="NUDIX_hydrolase_dom"/>
</dbReference>
<gene>
    <name evidence="3" type="ORF">H8Q88_04590</name>
</gene>
<dbReference type="PANTHER" id="PTHR43046">
    <property type="entry name" value="GDP-MANNOSE MANNOSYL HYDROLASE"/>
    <property type="match status" value="1"/>
</dbReference>
<evidence type="ECO:0000313" key="3">
    <source>
        <dbReference type="EMBL" id="MBC5850235.1"/>
    </source>
</evidence>
<name>A0A9X0UGY5_VIBME</name>
<comment type="caution">
    <text evidence="3">The sequence shown here is derived from an EMBL/GenBank/DDBJ whole genome shotgun (WGS) entry which is preliminary data.</text>
</comment>
<protein>
    <submittedName>
        <fullName evidence="3">NUDIX domain-containing protein</fullName>
    </submittedName>
</protein>
<keyword evidence="4" id="KW-1185">Reference proteome</keyword>
<dbReference type="InterPro" id="IPR020084">
    <property type="entry name" value="NUDIX_hydrolase_CS"/>
</dbReference>
<dbReference type="CDD" id="cd02883">
    <property type="entry name" value="NUDIX_Hydrolase"/>
    <property type="match status" value="1"/>
</dbReference>
<dbReference type="GO" id="GO:0016787">
    <property type="term" value="F:hydrolase activity"/>
    <property type="evidence" value="ECO:0007669"/>
    <property type="project" value="UniProtKB-KW"/>
</dbReference>
<dbReference type="SUPFAM" id="SSF55811">
    <property type="entry name" value="Nudix"/>
    <property type="match status" value="1"/>
</dbReference>
<dbReference type="PROSITE" id="PS00893">
    <property type="entry name" value="NUDIX_BOX"/>
    <property type="match status" value="1"/>
</dbReference>
<evidence type="ECO:0000313" key="4">
    <source>
        <dbReference type="Proteomes" id="UP000615796"/>
    </source>
</evidence>
<dbReference type="Pfam" id="PF00293">
    <property type="entry name" value="NUDIX"/>
    <property type="match status" value="1"/>
</dbReference>
<comment type="cofactor">
    <cofactor evidence="1">
        <name>Mg(2+)</name>
        <dbReference type="ChEBI" id="CHEBI:18420"/>
    </cofactor>
</comment>
<dbReference type="PANTHER" id="PTHR43046:SF15">
    <property type="entry name" value="MUTT_NUDIX FAMILY PROTEIN"/>
    <property type="match status" value="1"/>
</dbReference>
<dbReference type="Proteomes" id="UP000615796">
    <property type="component" value="Unassembled WGS sequence"/>
</dbReference>
<dbReference type="InterPro" id="IPR015797">
    <property type="entry name" value="NUDIX_hydrolase-like_dom_sf"/>
</dbReference>
<dbReference type="RefSeq" id="WP_004396491.1">
    <property type="nucleotide sequence ID" value="NZ_CAWQCL010000006.1"/>
</dbReference>
<dbReference type="EMBL" id="JACRUP010000002">
    <property type="protein sequence ID" value="MBC5850235.1"/>
    <property type="molecule type" value="Genomic_DNA"/>
</dbReference>
<evidence type="ECO:0000256" key="1">
    <source>
        <dbReference type="ARBA" id="ARBA00001946"/>
    </source>
</evidence>
<organism evidence="3 4">
    <name type="scientific">Vibrio metschnikovii</name>
    <dbReference type="NCBI Taxonomy" id="28172"/>
    <lineage>
        <taxon>Bacteria</taxon>
        <taxon>Pseudomonadati</taxon>
        <taxon>Pseudomonadota</taxon>
        <taxon>Gammaproteobacteria</taxon>
        <taxon>Vibrionales</taxon>
        <taxon>Vibrionaceae</taxon>
        <taxon>Vibrio</taxon>
    </lineage>
</organism>
<dbReference type="OrthoDB" id="9804442at2"/>
<dbReference type="Gene3D" id="3.90.79.10">
    <property type="entry name" value="Nucleoside Triphosphate Pyrophosphohydrolase"/>
    <property type="match status" value="1"/>
</dbReference>
<accession>A0A9X0UGY5</accession>
<proteinExistence type="predicted"/>
<evidence type="ECO:0000256" key="2">
    <source>
        <dbReference type="ARBA" id="ARBA00022801"/>
    </source>
</evidence>
<reference evidence="3" key="1">
    <citation type="submission" date="2020-08" db="EMBL/GenBank/DDBJ databases">
        <title>Genome Sequencing and Pan-Genome Analysis of Migratory bird Vibrio Strains, Inner Mongolia.</title>
        <authorList>
            <person name="Zheng L."/>
        </authorList>
    </citation>
    <scope>NUCLEOTIDE SEQUENCE</scope>
    <source>
        <strain evidence="3">M13F</strain>
    </source>
</reference>
<sequence length="175" mass="20385">MKHLHTATHPEVTELSQHTIVQRQAARAIVTDGDDILLLYTERYHDYTLPGGGIDEHEDIIQGLVRELEEETGANNIHHIQPYGIYEEFRPWYRDDADVMHMISYCYTCKADRQLGDTRFEDYEIKNGMRPMWVNIHQAIAHNEQTIASSDKKGMSIERETFLLRLIAKEMAMKP</sequence>
<dbReference type="AlphaFoldDB" id="A0A9X0UGY5"/>
<dbReference type="PROSITE" id="PS51462">
    <property type="entry name" value="NUDIX"/>
    <property type="match status" value="1"/>
</dbReference>